<dbReference type="RefSeq" id="WP_193383382.1">
    <property type="nucleotide sequence ID" value="NZ_JABXWI010000001.1"/>
</dbReference>
<proteinExistence type="predicted"/>
<sequence>MAPEPQLTDEQREQLLRSVAAVSASVHEFIQACVPIVQAAARQYAQITLALQATGYLDENGKPIKLRRCGAGSQAPNALGNERCTLPAEHDGRHADGTLTWPRTTDDKPPKERCDCPSTQAGLELCEQCPEWTKAV</sequence>
<reference evidence="2 3" key="1">
    <citation type="journal article" date="2023" name="Microb. Genom.">
        <title>Mesoterricola silvestris gen. nov., sp. nov., Mesoterricola sediminis sp. nov., Geothrix oryzae sp. nov., Geothrix edaphica sp. nov., Geothrix rubra sp. nov., and Geothrix limicola sp. nov., six novel members of Acidobacteriota isolated from soils.</title>
        <authorList>
            <person name="Weisberg A.J."/>
            <person name="Pearce E."/>
            <person name="Kramer C.G."/>
            <person name="Chang J.H."/>
            <person name="Clarke C.R."/>
        </authorList>
    </citation>
    <scope>NUCLEOTIDE SEQUENCE [LARGE SCALE GENOMIC DNA]</scope>
    <source>
        <strain evidence="2 3">NE20-4-1</strain>
    </source>
</reference>
<accession>A0ABU4MIG7</accession>
<keyword evidence="3" id="KW-1185">Reference proteome</keyword>
<protein>
    <submittedName>
        <fullName evidence="2">Uncharacterized protein</fullName>
    </submittedName>
</protein>
<dbReference type="EMBL" id="JARAWJ010000005">
    <property type="protein sequence ID" value="MDX3037263.1"/>
    <property type="molecule type" value="Genomic_DNA"/>
</dbReference>
<evidence type="ECO:0000313" key="3">
    <source>
        <dbReference type="Proteomes" id="UP001282474"/>
    </source>
</evidence>
<organism evidence="2 3">
    <name type="scientific">Streptomyces caniscabiei</name>
    <dbReference type="NCBI Taxonomy" id="2746961"/>
    <lineage>
        <taxon>Bacteria</taxon>
        <taxon>Bacillati</taxon>
        <taxon>Actinomycetota</taxon>
        <taxon>Actinomycetes</taxon>
        <taxon>Kitasatosporales</taxon>
        <taxon>Streptomycetaceae</taxon>
        <taxon>Streptomyces</taxon>
    </lineage>
</organism>
<evidence type="ECO:0000313" key="2">
    <source>
        <dbReference type="EMBL" id="MDX3037263.1"/>
    </source>
</evidence>
<dbReference type="Proteomes" id="UP001282474">
    <property type="component" value="Unassembled WGS sequence"/>
</dbReference>
<gene>
    <name evidence="2" type="ORF">PV383_08785</name>
</gene>
<feature type="region of interest" description="Disordered" evidence="1">
    <location>
        <begin position="88"/>
        <end position="112"/>
    </location>
</feature>
<evidence type="ECO:0000256" key="1">
    <source>
        <dbReference type="SAM" id="MobiDB-lite"/>
    </source>
</evidence>
<comment type="caution">
    <text evidence="2">The sequence shown here is derived from an EMBL/GenBank/DDBJ whole genome shotgun (WGS) entry which is preliminary data.</text>
</comment>
<name>A0ABU4MIG7_9ACTN</name>